<accession>A0A5N0TAU0</accession>
<comment type="similarity">
    <text evidence="1">Belongs to the SufE family.</text>
</comment>
<dbReference type="InterPro" id="IPR003808">
    <property type="entry name" value="Fe-S_metab-assoc_dom"/>
</dbReference>
<feature type="domain" description="Fe-S metabolism associated" evidence="2">
    <location>
        <begin position="20"/>
        <end position="137"/>
    </location>
</feature>
<dbReference type="Gene3D" id="3.90.1010.10">
    <property type="match status" value="1"/>
</dbReference>
<dbReference type="Proteomes" id="UP000325372">
    <property type="component" value="Unassembled WGS sequence"/>
</dbReference>
<comment type="caution">
    <text evidence="3">The sequence shown here is derived from an EMBL/GenBank/DDBJ whole genome shotgun (WGS) entry which is preliminary data.</text>
</comment>
<evidence type="ECO:0000313" key="3">
    <source>
        <dbReference type="EMBL" id="KAA9132092.1"/>
    </source>
</evidence>
<name>A0A5N0TAU0_9GAMM</name>
<evidence type="ECO:0000256" key="1">
    <source>
        <dbReference type="ARBA" id="ARBA00010282"/>
    </source>
</evidence>
<reference evidence="3 4" key="1">
    <citation type="submission" date="2019-09" db="EMBL/GenBank/DDBJ databases">
        <title>Wenzhouxiangella sp. Genome sequencing and assembly.</title>
        <authorList>
            <person name="Zhang R."/>
        </authorList>
    </citation>
    <scope>NUCLEOTIDE SEQUENCE [LARGE SCALE GENOMIC DNA]</scope>
    <source>
        <strain evidence="3 4">W260</strain>
    </source>
</reference>
<organism evidence="3 4">
    <name type="scientific">Marinihelvus fidelis</name>
    <dbReference type="NCBI Taxonomy" id="2613842"/>
    <lineage>
        <taxon>Bacteria</taxon>
        <taxon>Pseudomonadati</taxon>
        <taxon>Pseudomonadota</taxon>
        <taxon>Gammaproteobacteria</taxon>
        <taxon>Chromatiales</taxon>
        <taxon>Wenzhouxiangellaceae</taxon>
        <taxon>Marinihelvus</taxon>
    </lineage>
</organism>
<evidence type="ECO:0000313" key="4">
    <source>
        <dbReference type="Proteomes" id="UP000325372"/>
    </source>
</evidence>
<keyword evidence="4" id="KW-1185">Reference proteome</keyword>
<protein>
    <submittedName>
        <fullName evidence="3">SufE family protein</fullName>
    </submittedName>
</protein>
<dbReference type="Pfam" id="PF02657">
    <property type="entry name" value="SufE"/>
    <property type="match status" value="1"/>
</dbReference>
<dbReference type="PANTHER" id="PTHR43597:SF5">
    <property type="entry name" value="SUFE-LIKE PROTEIN 2, CHLOROPLASTIC"/>
    <property type="match status" value="1"/>
</dbReference>
<dbReference type="SUPFAM" id="SSF82649">
    <property type="entry name" value="SufE/NifU"/>
    <property type="match status" value="1"/>
</dbReference>
<proteinExistence type="inferred from homology"/>
<sequence>MSASTPGTHDPAAEQEAIIDEFSLFPEWLDRYQYLIDLGRKLPLMPEADMIDANLLQGCQSRVWLVLEGDAACVTIRAASDAAIVSGLIALLVRVYSGASAATIRDTEPFFIDAIGLSKHLSPTRATGLHAMLTAIRGHAIALAG</sequence>
<dbReference type="EMBL" id="VYXP01000004">
    <property type="protein sequence ID" value="KAA9132092.1"/>
    <property type="molecule type" value="Genomic_DNA"/>
</dbReference>
<evidence type="ECO:0000259" key="2">
    <source>
        <dbReference type="Pfam" id="PF02657"/>
    </source>
</evidence>
<gene>
    <name evidence="3" type="ORF">F3N42_07955</name>
</gene>
<dbReference type="RefSeq" id="WP_150863883.1">
    <property type="nucleotide sequence ID" value="NZ_VYXP01000004.1"/>
</dbReference>
<dbReference type="AlphaFoldDB" id="A0A5N0TAU0"/>
<dbReference type="PANTHER" id="PTHR43597">
    <property type="entry name" value="SULFUR ACCEPTOR PROTEIN CSDE"/>
    <property type="match status" value="1"/>
</dbReference>